<accession>A0A8R1V1T8</accession>
<dbReference type="EnsemblMetazoa" id="PPA42146.1">
    <property type="protein sequence ID" value="PPA42146.1"/>
    <property type="gene ID" value="WBGene00280515"/>
</dbReference>
<evidence type="ECO:0000313" key="1">
    <source>
        <dbReference type="EnsemblMetazoa" id="PPA42146.1"/>
    </source>
</evidence>
<organism evidence="1 2">
    <name type="scientific">Pristionchus pacificus</name>
    <name type="common">Parasitic nematode worm</name>
    <dbReference type="NCBI Taxonomy" id="54126"/>
    <lineage>
        <taxon>Eukaryota</taxon>
        <taxon>Metazoa</taxon>
        <taxon>Ecdysozoa</taxon>
        <taxon>Nematoda</taxon>
        <taxon>Chromadorea</taxon>
        <taxon>Rhabditida</taxon>
        <taxon>Rhabditina</taxon>
        <taxon>Diplogasteromorpha</taxon>
        <taxon>Diplogasteroidea</taxon>
        <taxon>Neodiplogasteridae</taxon>
        <taxon>Pristionchus</taxon>
    </lineage>
</organism>
<proteinExistence type="predicted"/>
<reference evidence="1" key="2">
    <citation type="submission" date="2022-06" db="UniProtKB">
        <authorList>
            <consortium name="EnsemblMetazoa"/>
        </authorList>
    </citation>
    <scope>IDENTIFICATION</scope>
    <source>
        <strain evidence="1">PS312</strain>
    </source>
</reference>
<protein>
    <submittedName>
        <fullName evidence="1">Uncharacterized protein</fullName>
    </submittedName>
</protein>
<gene>
    <name evidence="1" type="primary">WBGene00280515</name>
</gene>
<keyword evidence="2" id="KW-1185">Reference proteome</keyword>
<evidence type="ECO:0000313" key="2">
    <source>
        <dbReference type="Proteomes" id="UP000005239"/>
    </source>
</evidence>
<accession>A0A2A6C062</accession>
<reference evidence="2" key="1">
    <citation type="journal article" date="2008" name="Nat. Genet.">
        <title>The Pristionchus pacificus genome provides a unique perspective on nematode lifestyle and parasitism.</title>
        <authorList>
            <person name="Dieterich C."/>
            <person name="Clifton S.W."/>
            <person name="Schuster L.N."/>
            <person name="Chinwalla A."/>
            <person name="Delehaunty K."/>
            <person name="Dinkelacker I."/>
            <person name="Fulton L."/>
            <person name="Fulton R."/>
            <person name="Godfrey J."/>
            <person name="Minx P."/>
            <person name="Mitreva M."/>
            <person name="Roeseler W."/>
            <person name="Tian H."/>
            <person name="Witte H."/>
            <person name="Yang S.P."/>
            <person name="Wilson R.K."/>
            <person name="Sommer R.J."/>
        </authorList>
    </citation>
    <scope>NUCLEOTIDE SEQUENCE [LARGE SCALE GENOMIC DNA]</scope>
    <source>
        <strain evidence="2">PS312</strain>
    </source>
</reference>
<dbReference type="AlphaFoldDB" id="A0A2A6C062"/>
<name>A0A2A6C062_PRIPA</name>
<sequence>MDLTDGYCLYLNKVVYDKMTSIQQGALLNTIVCDNKETVHNAMKQICSVYPMQCTELLKQYKLNQRCVSNPVTQSEKCICDPDSFALYCEILKAKQHISKTIKVNCERPFGNKDQQFRALMENFDRDYMDDFGQLLARISASKFDLNLQMPTWPREARNYSRDWYDMTCGLNVETHRLFAEMKKIDIGFCLLDDQLKKAGKTSHPYSFCNQ</sequence>
<dbReference type="Proteomes" id="UP000005239">
    <property type="component" value="Unassembled WGS sequence"/>
</dbReference>